<dbReference type="InterPro" id="IPR036719">
    <property type="entry name" value="Neuro-gated_channel_TM_sf"/>
</dbReference>
<dbReference type="SUPFAM" id="SSF90112">
    <property type="entry name" value="Neurotransmitter-gated ion-channel transmembrane pore"/>
    <property type="match status" value="1"/>
</dbReference>
<dbReference type="Gene3D" id="2.70.170.10">
    <property type="entry name" value="Neurotransmitter-gated ion-channel ligand-binding domain"/>
    <property type="match status" value="1"/>
</dbReference>
<evidence type="ECO:0000313" key="15">
    <source>
        <dbReference type="Proteomes" id="UP001208570"/>
    </source>
</evidence>
<gene>
    <name evidence="14" type="ORF">LSH36_44g09004</name>
</gene>
<dbReference type="CDD" id="cd18987">
    <property type="entry name" value="LGIC_ECD_anion"/>
    <property type="match status" value="1"/>
</dbReference>
<keyword evidence="7 11" id="KW-1133">Transmembrane helix</keyword>
<feature type="domain" description="Neurotransmitter-gated ion-channel transmembrane" evidence="13">
    <location>
        <begin position="246"/>
        <end position="333"/>
    </location>
</feature>
<dbReference type="InterPro" id="IPR006029">
    <property type="entry name" value="Neurotrans-gated_channel_TM"/>
</dbReference>
<dbReference type="Pfam" id="PF02932">
    <property type="entry name" value="Neur_chan_memb"/>
    <property type="match status" value="1"/>
</dbReference>
<dbReference type="Pfam" id="PF02931">
    <property type="entry name" value="Neur_chan_LBD"/>
    <property type="match status" value="1"/>
</dbReference>
<evidence type="ECO:0000259" key="12">
    <source>
        <dbReference type="Pfam" id="PF02931"/>
    </source>
</evidence>
<evidence type="ECO:0000313" key="14">
    <source>
        <dbReference type="EMBL" id="KAK2165936.1"/>
    </source>
</evidence>
<evidence type="ECO:0000256" key="9">
    <source>
        <dbReference type="ARBA" id="ARBA00023136"/>
    </source>
</evidence>
<evidence type="ECO:0000256" key="1">
    <source>
        <dbReference type="ARBA" id="ARBA00004141"/>
    </source>
</evidence>
<dbReference type="Gene3D" id="1.20.58.390">
    <property type="entry name" value="Neurotransmitter-gated ion-channel transmembrane domain"/>
    <property type="match status" value="1"/>
</dbReference>
<dbReference type="InterPro" id="IPR006201">
    <property type="entry name" value="Neur_channel"/>
</dbReference>
<dbReference type="PRINTS" id="PR00253">
    <property type="entry name" value="GABAARECEPTR"/>
</dbReference>
<dbReference type="PROSITE" id="PS00236">
    <property type="entry name" value="NEUROTR_ION_CHANNEL"/>
    <property type="match status" value="1"/>
</dbReference>
<keyword evidence="3 11" id="KW-0813">Transport</keyword>
<dbReference type="PANTHER" id="PTHR18945">
    <property type="entry name" value="NEUROTRANSMITTER GATED ION CHANNEL"/>
    <property type="match status" value="1"/>
</dbReference>
<comment type="caution">
    <text evidence="14">The sequence shown here is derived from an EMBL/GenBank/DDBJ whole genome shotgun (WGS) entry which is preliminary data.</text>
</comment>
<keyword evidence="15" id="KW-1185">Reference proteome</keyword>
<feature type="domain" description="Neurotransmitter-gated ion-channel ligand-binding" evidence="12">
    <location>
        <begin position="45"/>
        <end position="197"/>
    </location>
</feature>
<dbReference type="InterPro" id="IPR006028">
    <property type="entry name" value="GABAA/Glycine_rcpt"/>
</dbReference>
<feature type="transmembrane region" description="Helical" evidence="11">
    <location>
        <begin position="272"/>
        <end position="292"/>
    </location>
</feature>
<sequence>MSSVCVFWILLCGVTGCLGIRLDENSTTVRIWAHFKSKGGSLLLERPGESKGKPDLVTISLSVQHVRAVDEAQMGIAFQELSFDAFLRYHWLDERTAYGEGPAMITLPMRLAKDQIWLPDLFVVNAHDVSLHETLDTNSGVFITRDGKVTVSSRLAITTHCYMNLKKYPHDRHVCGLSIESYMFTNQSIKLQWGSITFSSDASPTAFKLSFRNKTVNTSVLNGGIYETAEVTVNLVRINGHYTVLLYAPSIVLILLSMLLYWLPLSALLERTLLGAILLFSLTGTLIGTQYGSPQVGYTKAIDVWVLGCFVFVAASLFEVIVLHLIFRRGLLTKPGDQFELMASTVSTHFFSDGITREGEPPKEVIGKTFGSWYIRPDVAHKVDVSLRVLYPVMFGLFNAIYWGMCTA</sequence>
<feature type="transmembrane region" description="Helical" evidence="11">
    <location>
        <begin position="304"/>
        <end position="327"/>
    </location>
</feature>
<keyword evidence="6 11" id="KW-0732">Signal</keyword>
<evidence type="ECO:0000256" key="10">
    <source>
        <dbReference type="ARBA" id="ARBA00023303"/>
    </source>
</evidence>
<evidence type="ECO:0000256" key="3">
    <source>
        <dbReference type="ARBA" id="ARBA00022448"/>
    </source>
</evidence>
<dbReference type="EMBL" id="JAODUP010000044">
    <property type="protein sequence ID" value="KAK2165936.1"/>
    <property type="molecule type" value="Genomic_DNA"/>
</dbReference>
<feature type="transmembrane region" description="Helical" evidence="11">
    <location>
        <begin position="244"/>
        <end position="265"/>
    </location>
</feature>
<comment type="similarity">
    <text evidence="11">Belongs to the ligand-gated ion channel (TC 1.A.9) family.</text>
</comment>
<evidence type="ECO:0000256" key="7">
    <source>
        <dbReference type="ARBA" id="ARBA00022989"/>
    </source>
</evidence>
<accession>A0AAD9K7G5</accession>
<dbReference type="PRINTS" id="PR00252">
    <property type="entry name" value="NRIONCHANNEL"/>
</dbReference>
<feature type="signal peptide" evidence="11">
    <location>
        <begin position="1"/>
        <end position="19"/>
    </location>
</feature>
<evidence type="ECO:0000256" key="4">
    <source>
        <dbReference type="ARBA" id="ARBA00022475"/>
    </source>
</evidence>
<evidence type="ECO:0000256" key="11">
    <source>
        <dbReference type="RuleBase" id="RU000687"/>
    </source>
</evidence>
<keyword evidence="10 11" id="KW-0407">Ion channel</keyword>
<keyword evidence="4" id="KW-1003">Cell membrane</keyword>
<dbReference type="InterPro" id="IPR038050">
    <property type="entry name" value="Neuro_actylchol_rec"/>
</dbReference>
<feature type="transmembrane region" description="Helical" evidence="11">
    <location>
        <begin position="385"/>
        <end position="405"/>
    </location>
</feature>
<keyword evidence="9 11" id="KW-0472">Membrane</keyword>
<name>A0AAD9K7G5_9ANNE</name>
<dbReference type="GO" id="GO:0004888">
    <property type="term" value="F:transmembrane signaling receptor activity"/>
    <property type="evidence" value="ECO:0007669"/>
    <property type="project" value="InterPro"/>
</dbReference>
<evidence type="ECO:0000256" key="2">
    <source>
        <dbReference type="ARBA" id="ARBA00004236"/>
    </source>
</evidence>
<evidence type="ECO:0000256" key="6">
    <source>
        <dbReference type="ARBA" id="ARBA00022729"/>
    </source>
</evidence>
<evidence type="ECO:0000256" key="5">
    <source>
        <dbReference type="ARBA" id="ARBA00022692"/>
    </source>
</evidence>
<keyword evidence="8 11" id="KW-0406">Ion transport</keyword>
<dbReference type="InterPro" id="IPR036734">
    <property type="entry name" value="Neur_chan_lig-bd_sf"/>
</dbReference>
<protein>
    <submittedName>
        <fullName evidence="14">Uncharacterized protein</fullName>
    </submittedName>
</protein>
<evidence type="ECO:0000259" key="13">
    <source>
        <dbReference type="Pfam" id="PF02932"/>
    </source>
</evidence>
<evidence type="ECO:0000256" key="8">
    <source>
        <dbReference type="ARBA" id="ARBA00023065"/>
    </source>
</evidence>
<dbReference type="InterPro" id="IPR018000">
    <property type="entry name" value="Neurotransmitter_ion_chnl_CS"/>
</dbReference>
<feature type="chain" id="PRO_5041775052" evidence="11">
    <location>
        <begin position="20"/>
        <end position="408"/>
    </location>
</feature>
<proteinExistence type="inferred from homology"/>
<comment type="subcellular location">
    <subcellularLocation>
        <location evidence="2">Cell membrane</location>
    </subcellularLocation>
    <subcellularLocation>
        <location evidence="1">Membrane</location>
        <topology evidence="1">Multi-pass membrane protein</topology>
    </subcellularLocation>
</comment>
<dbReference type="AlphaFoldDB" id="A0AAD9K7G5"/>
<dbReference type="SUPFAM" id="SSF63712">
    <property type="entry name" value="Nicotinic receptor ligand binding domain-like"/>
    <property type="match status" value="1"/>
</dbReference>
<dbReference type="InterPro" id="IPR006202">
    <property type="entry name" value="Neur_chan_lig-bd"/>
</dbReference>
<organism evidence="14 15">
    <name type="scientific">Paralvinella palmiformis</name>
    <dbReference type="NCBI Taxonomy" id="53620"/>
    <lineage>
        <taxon>Eukaryota</taxon>
        <taxon>Metazoa</taxon>
        <taxon>Spiralia</taxon>
        <taxon>Lophotrochozoa</taxon>
        <taxon>Annelida</taxon>
        <taxon>Polychaeta</taxon>
        <taxon>Sedentaria</taxon>
        <taxon>Canalipalpata</taxon>
        <taxon>Terebellida</taxon>
        <taxon>Terebelliformia</taxon>
        <taxon>Alvinellidae</taxon>
        <taxon>Paralvinella</taxon>
    </lineage>
</organism>
<reference evidence="14" key="1">
    <citation type="journal article" date="2023" name="Mol. Biol. Evol.">
        <title>Third-Generation Sequencing Reveals the Adaptive Role of the Epigenome in Three Deep-Sea Polychaetes.</title>
        <authorList>
            <person name="Perez M."/>
            <person name="Aroh O."/>
            <person name="Sun Y."/>
            <person name="Lan Y."/>
            <person name="Juniper S.K."/>
            <person name="Young C.R."/>
            <person name="Angers B."/>
            <person name="Qian P.Y."/>
        </authorList>
    </citation>
    <scope>NUCLEOTIDE SEQUENCE</scope>
    <source>
        <strain evidence="14">P08H-3</strain>
    </source>
</reference>
<keyword evidence="5 11" id="KW-0812">Transmembrane</keyword>
<dbReference type="GO" id="GO:0005886">
    <property type="term" value="C:plasma membrane"/>
    <property type="evidence" value="ECO:0007669"/>
    <property type="project" value="UniProtKB-SubCell"/>
</dbReference>
<dbReference type="Proteomes" id="UP001208570">
    <property type="component" value="Unassembled WGS sequence"/>
</dbReference>
<dbReference type="GO" id="GO:0005230">
    <property type="term" value="F:extracellular ligand-gated monoatomic ion channel activity"/>
    <property type="evidence" value="ECO:0007669"/>
    <property type="project" value="InterPro"/>
</dbReference>